<dbReference type="Gene3D" id="1.10.150.130">
    <property type="match status" value="1"/>
</dbReference>
<evidence type="ECO:0000256" key="2">
    <source>
        <dbReference type="ARBA" id="ARBA00022908"/>
    </source>
</evidence>
<keyword evidence="2" id="KW-0229">DNA integration</keyword>
<reference evidence="6 7" key="1">
    <citation type="submission" date="2018-06" db="EMBL/GenBank/DDBJ databases">
        <authorList>
            <consortium name="Pathogen Informatics"/>
            <person name="Doyle S."/>
        </authorList>
    </citation>
    <scope>NUCLEOTIDE SEQUENCE [LARGE SCALE GENOMIC DNA]</scope>
    <source>
        <strain evidence="6 7">NCTC11091</strain>
    </source>
</reference>
<dbReference type="Gene3D" id="1.10.443.10">
    <property type="entry name" value="Intergrase catalytic core"/>
    <property type="match status" value="1"/>
</dbReference>
<dbReference type="GO" id="GO:0003677">
    <property type="term" value="F:DNA binding"/>
    <property type="evidence" value="ECO:0007669"/>
    <property type="project" value="UniProtKB-KW"/>
</dbReference>
<dbReference type="InterPro" id="IPR013762">
    <property type="entry name" value="Integrase-like_cat_sf"/>
</dbReference>
<dbReference type="PANTHER" id="PTHR30629:SF2">
    <property type="entry name" value="PROPHAGE INTEGRASE INTS-RELATED"/>
    <property type="match status" value="1"/>
</dbReference>
<dbReference type="Proteomes" id="UP000255193">
    <property type="component" value="Unassembled WGS sequence"/>
</dbReference>
<dbReference type="SUPFAM" id="SSF56349">
    <property type="entry name" value="DNA breaking-rejoining enzymes"/>
    <property type="match status" value="1"/>
</dbReference>
<evidence type="ECO:0000313" key="6">
    <source>
        <dbReference type="EMBL" id="STY95075.1"/>
    </source>
</evidence>
<evidence type="ECO:0000259" key="5">
    <source>
        <dbReference type="PROSITE" id="PS51898"/>
    </source>
</evidence>
<evidence type="ECO:0000313" key="7">
    <source>
        <dbReference type="Proteomes" id="UP000255193"/>
    </source>
</evidence>
<keyword evidence="4" id="KW-0233">DNA recombination</keyword>
<name>A0A378Q335_9GAMM</name>
<feature type="domain" description="Tyr recombinase" evidence="5">
    <location>
        <begin position="105"/>
        <end position="286"/>
    </location>
</feature>
<dbReference type="InterPro" id="IPR011010">
    <property type="entry name" value="DNA_brk_join_enz"/>
</dbReference>
<organism evidence="6 7">
    <name type="scientific">Faucicola atlantae</name>
    <dbReference type="NCBI Taxonomy" id="34059"/>
    <lineage>
        <taxon>Bacteria</taxon>
        <taxon>Pseudomonadati</taxon>
        <taxon>Pseudomonadota</taxon>
        <taxon>Gammaproteobacteria</taxon>
        <taxon>Moraxellales</taxon>
        <taxon>Moraxellaceae</taxon>
        <taxon>Faucicola</taxon>
    </lineage>
</organism>
<gene>
    <name evidence="6" type="primary">intS_1</name>
    <name evidence="6" type="ORF">NCTC11091_00860</name>
</gene>
<evidence type="ECO:0000256" key="3">
    <source>
        <dbReference type="ARBA" id="ARBA00023125"/>
    </source>
</evidence>
<dbReference type="Pfam" id="PF22022">
    <property type="entry name" value="Phage_int_M"/>
    <property type="match status" value="1"/>
</dbReference>
<sequence>MKFKTLAREWLDEVHTKQVKDSTSLNVGGEVSRHLFKRIGDLDIIEITPKILLDILLEISTHSPHLAKRLCQRLNAIFVYAGIMGYIDSNPAYRLSAFLPKNKVRHHNHISDAAQLSQLLKDVDKERGISLATKSAFWVLVYTSTRRSETCLALRSEFDLPNRIWRIPADRTKTGNAHTVTLSEQVITILSKEFARVPQSPWAFTSPHTKAGFKHIDPWSPYYLLVKLGYQGKQTLHGFRHIFSTHMHNLGKNSDAVELSLGHVIPGVKGVYNHAQMFDQRFDIMQNWANYIDSLRGVS</sequence>
<evidence type="ECO:0000256" key="4">
    <source>
        <dbReference type="ARBA" id="ARBA00023172"/>
    </source>
</evidence>
<dbReference type="Pfam" id="PF00589">
    <property type="entry name" value="Phage_integrase"/>
    <property type="match status" value="1"/>
</dbReference>
<protein>
    <submittedName>
        <fullName evidence="6">Prophage CPS-53 integrase</fullName>
    </submittedName>
</protein>
<comment type="similarity">
    <text evidence="1">Belongs to the 'phage' integrase family.</text>
</comment>
<accession>A0A378Q335</accession>
<dbReference type="GO" id="GO:0006310">
    <property type="term" value="P:DNA recombination"/>
    <property type="evidence" value="ECO:0007669"/>
    <property type="project" value="UniProtKB-KW"/>
</dbReference>
<dbReference type="InterPro" id="IPR002104">
    <property type="entry name" value="Integrase_catalytic"/>
</dbReference>
<dbReference type="AlphaFoldDB" id="A0A378Q335"/>
<dbReference type="GO" id="GO:0015074">
    <property type="term" value="P:DNA integration"/>
    <property type="evidence" value="ECO:0007669"/>
    <property type="project" value="UniProtKB-KW"/>
</dbReference>
<dbReference type="PROSITE" id="PS51898">
    <property type="entry name" value="TYR_RECOMBINASE"/>
    <property type="match status" value="1"/>
</dbReference>
<dbReference type="InterPro" id="IPR053876">
    <property type="entry name" value="Phage_int_M"/>
</dbReference>
<evidence type="ECO:0000256" key="1">
    <source>
        <dbReference type="ARBA" id="ARBA00008857"/>
    </source>
</evidence>
<dbReference type="InterPro" id="IPR010998">
    <property type="entry name" value="Integrase_recombinase_N"/>
</dbReference>
<proteinExistence type="inferred from homology"/>
<dbReference type="InterPro" id="IPR050808">
    <property type="entry name" value="Phage_Integrase"/>
</dbReference>
<dbReference type="EMBL" id="UGQA01000001">
    <property type="protein sequence ID" value="STY95075.1"/>
    <property type="molecule type" value="Genomic_DNA"/>
</dbReference>
<dbReference type="CDD" id="cd00801">
    <property type="entry name" value="INT_P4_C"/>
    <property type="match status" value="1"/>
</dbReference>
<dbReference type="RefSeq" id="WP_067056302.1">
    <property type="nucleotide sequence ID" value="NZ_MXAO01000048.1"/>
</dbReference>
<keyword evidence="3" id="KW-0238">DNA-binding</keyword>
<dbReference type="PANTHER" id="PTHR30629">
    <property type="entry name" value="PROPHAGE INTEGRASE"/>
    <property type="match status" value="1"/>
</dbReference>